<dbReference type="PANTHER" id="PTHR31369">
    <property type="entry name" value="PROTEIN CBG02325-RELATED"/>
    <property type="match status" value="1"/>
</dbReference>
<reference evidence="2" key="2">
    <citation type="submission" date="2022-06" db="UniProtKB">
        <authorList>
            <consortium name="EnsemblMetazoa"/>
        </authorList>
    </citation>
    <scope>IDENTIFICATION</scope>
    <source>
        <strain evidence="2">DF5081</strain>
    </source>
</reference>
<proteinExistence type="predicted"/>
<keyword evidence="3" id="KW-1185">Reference proteome</keyword>
<sequence>MTKFLLYSFLAILAFISVQVQSAVLPVSKEVALVETSTSSESSSTTIDTLGSSRVKRQGGCGCCGCGGGCGCCGCGGGGGGGCGCCCCRPKCCCCCRRCCTCCRTCCCTRCCTCCRPCCCGCGGGGGCGCGCGCCGCGGGGGGRKRRSLQNLRIALANKIEGIAKAVKGDQQEALVQFNEAPAKALETAEEKKLAMN</sequence>
<feature type="signal peptide" evidence="1">
    <location>
        <begin position="1"/>
        <end position="22"/>
    </location>
</feature>
<dbReference type="AlphaFoldDB" id="A0A8R1E3B0"/>
<dbReference type="PANTHER" id="PTHR31369:SF1">
    <property type="entry name" value="INTRINSICALLY DISORDERED PROTEIN, CLASS B"/>
    <property type="match status" value="1"/>
</dbReference>
<accession>A0A8R1E3B0</accession>
<feature type="chain" id="PRO_5035870572" evidence="1">
    <location>
        <begin position="23"/>
        <end position="197"/>
    </location>
</feature>
<reference evidence="3" key="1">
    <citation type="submission" date="2010-08" db="EMBL/GenBank/DDBJ databases">
        <authorList>
            <consortium name="Caenorhabditis japonica Sequencing Consortium"/>
            <person name="Wilson R.K."/>
        </authorList>
    </citation>
    <scope>NUCLEOTIDE SEQUENCE [LARGE SCALE GENOMIC DNA]</scope>
    <source>
        <strain evidence="3">DF5081</strain>
    </source>
</reference>
<evidence type="ECO:0000313" key="2">
    <source>
        <dbReference type="EnsemblMetazoa" id="CJA17829.1"/>
    </source>
</evidence>
<name>A0A8R1E3B0_CAEJA</name>
<dbReference type="Proteomes" id="UP000005237">
    <property type="component" value="Unassembled WGS sequence"/>
</dbReference>
<dbReference type="EnsemblMetazoa" id="CJA17829.1">
    <property type="protein sequence ID" value="CJA17829.1"/>
    <property type="gene ID" value="WBGene00137030"/>
</dbReference>
<keyword evidence="1" id="KW-0732">Signal</keyword>
<evidence type="ECO:0000256" key="1">
    <source>
        <dbReference type="SAM" id="SignalP"/>
    </source>
</evidence>
<protein>
    <submittedName>
        <fullName evidence="2">Uncharacterized protein</fullName>
    </submittedName>
</protein>
<organism evidence="2 3">
    <name type="scientific">Caenorhabditis japonica</name>
    <dbReference type="NCBI Taxonomy" id="281687"/>
    <lineage>
        <taxon>Eukaryota</taxon>
        <taxon>Metazoa</taxon>
        <taxon>Ecdysozoa</taxon>
        <taxon>Nematoda</taxon>
        <taxon>Chromadorea</taxon>
        <taxon>Rhabditida</taxon>
        <taxon>Rhabditina</taxon>
        <taxon>Rhabditomorpha</taxon>
        <taxon>Rhabditoidea</taxon>
        <taxon>Rhabditidae</taxon>
        <taxon>Peloderinae</taxon>
        <taxon>Caenorhabditis</taxon>
    </lineage>
</organism>
<evidence type="ECO:0000313" key="3">
    <source>
        <dbReference type="Proteomes" id="UP000005237"/>
    </source>
</evidence>
<dbReference type="OMA" id="FISVQVQ"/>